<evidence type="ECO:0000256" key="7">
    <source>
        <dbReference type="ARBA" id="ARBA00023136"/>
    </source>
</evidence>
<keyword evidence="6 10" id="KW-0406">Ion transport</keyword>
<keyword evidence="8 10" id="KW-0066">ATP synthesis</keyword>
<comment type="function">
    <text evidence="9 10">Component of the A-type ATP synthase that produces ATP from ADP in the presence of a proton gradient across the membrane.</text>
</comment>
<comment type="subcellular location">
    <subcellularLocation>
        <location evidence="1 10">Cell membrane</location>
        <topology evidence="1 10">Peripheral membrane protein</topology>
    </subcellularLocation>
</comment>
<dbReference type="PANTHER" id="PTHR11671">
    <property type="entry name" value="V-TYPE ATP SYNTHASE SUBUNIT D"/>
    <property type="match status" value="1"/>
</dbReference>
<evidence type="ECO:0000313" key="12">
    <source>
        <dbReference type="EMBL" id="RQD88352.1"/>
    </source>
</evidence>
<dbReference type="Pfam" id="PF01813">
    <property type="entry name" value="ATP-synt_D"/>
    <property type="match status" value="1"/>
</dbReference>
<proteinExistence type="inferred from homology"/>
<keyword evidence="7 10" id="KW-0472">Membrane</keyword>
<dbReference type="GO" id="GO:0005524">
    <property type="term" value="F:ATP binding"/>
    <property type="evidence" value="ECO:0007669"/>
    <property type="project" value="UniProtKB-UniRule"/>
</dbReference>
<dbReference type="HAMAP" id="MF_00271">
    <property type="entry name" value="ATP_synth_D_arch"/>
    <property type="match status" value="1"/>
</dbReference>
<dbReference type="AlphaFoldDB" id="A0A424Z2E8"/>
<organism evidence="12 13">
    <name type="scientific">Methanosalsum natronophilum</name>
    <dbReference type="NCBI Taxonomy" id="768733"/>
    <lineage>
        <taxon>Archaea</taxon>
        <taxon>Methanobacteriati</taxon>
        <taxon>Methanobacteriota</taxon>
        <taxon>Stenosarchaea group</taxon>
        <taxon>Methanomicrobia</taxon>
        <taxon>Methanosarcinales</taxon>
        <taxon>Methanosarcinaceae</taxon>
        <taxon>Methanosalsum</taxon>
    </lineage>
</organism>
<dbReference type="GO" id="GO:0005886">
    <property type="term" value="C:plasma membrane"/>
    <property type="evidence" value="ECO:0007669"/>
    <property type="project" value="UniProtKB-SubCell"/>
</dbReference>
<dbReference type="Proteomes" id="UP000284763">
    <property type="component" value="Unassembled WGS sequence"/>
</dbReference>
<keyword evidence="11" id="KW-0175">Coiled coil</keyword>
<dbReference type="Gene3D" id="1.10.287.3240">
    <property type="match status" value="1"/>
</dbReference>
<evidence type="ECO:0000256" key="4">
    <source>
        <dbReference type="ARBA" id="ARBA00022475"/>
    </source>
</evidence>
<keyword evidence="3 10" id="KW-0813">Transport</keyword>
<comment type="caution">
    <text evidence="12">The sequence shown here is derived from an EMBL/GenBank/DDBJ whole genome shotgun (WGS) entry which is preliminary data.</text>
</comment>
<comment type="similarity">
    <text evidence="2 10">Belongs to the V-ATPase D subunit family.</text>
</comment>
<gene>
    <name evidence="10" type="primary">atpD</name>
    <name evidence="12" type="ORF">D5R95_02955</name>
</gene>
<dbReference type="NCBIfam" id="NF001545">
    <property type="entry name" value="PRK00373.1-4"/>
    <property type="match status" value="1"/>
</dbReference>
<evidence type="ECO:0000256" key="10">
    <source>
        <dbReference type="HAMAP-Rule" id="MF_00271"/>
    </source>
</evidence>
<evidence type="ECO:0000256" key="6">
    <source>
        <dbReference type="ARBA" id="ARBA00023065"/>
    </source>
</evidence>
<dbReference type="GO" id="GO:0046933">
    <property type="term" value="F:proton-transporting ATP synthase activity, rotational mechanism"/>
    <property type="evidence" value="ECO:0007669"/>
    <property type="project" value="UniProtKB-UniRule"/>
</dbReference>
<evidence type="ECO:0000256" key="1">
    <source>
        <dbReference type="ARBA" id="ARBA00004202"/>
    </source>
</evidence>
<feature type="coiled-coil region" evidence="11">
    <location>
        <begin position="146"/>
        <end position="195"/>
    </location>
</feature>
<keyword evidence="5 10" id="KW-0375">Hydrogen ion transport</keyword>
<dbReference type="NCBIfam" id="NF001542">
    <property type="entry name" value="PRK00373.1-1"/>
    <property type="match status" value="1"/>
</dbReference>
<evidence type="ECO:0000256" key="9">
    <source>
        <dbReference type="ARBA" id="ARBA00059506"/>
    </source>
</evidence>
<evidence type="ECO:0000256" key="11">
    <source>
        <dbReference type="SAM" id="Coils"/>
    </source>
</evidence>
<evidence type="ECO:0000256" key="5">
    <source>
        <dbReference type="ARBA" id="ARBA00022781"/>
    </source>
</evidence>
<reference evidence="12 13" key="1">
    <citation type="submission" date="2018-08" db="EMBL/GenBank/DDBJ databases">
        <title>The metabolism and importance of syntrophic acetate oxidation coupled to methane or sulfide production in haloalkaline environments.</title>
        <authorList>
            <person name="Timmers P.H.A."/>
            <person name="Vavourakis C.D."/>
            <person name="Sorokin D.Y."/>
            <person name="Sinninghe Damste J.S."/>
            <person name="Muyzer G."/>
            <person name="Stams A.J.M."/>
            <person name="Plugge C.M."/>
        </authorList>
    </citation>
    <scope>NUCLEOTIDE SEQUENCE [LARGE SCALE GENOMIC DNA]</scope>
    <source>
        <strain evidence="12">MSAO_Arc3</strain>
    </source>
</reference>
<evidence type="ECO:0000256" key="2">
    <source>
        <dbReference type="ARBA" id="ARBA00005850"/>
    </source>
</evidence>
<dbReference type="EMBL" id="QZAB01000201">
    <property type="protein sequence ID" value="RQD88352.1"/>
    <property type="molecule type" value="Genomic_DNA"/>
</dbReference>
<dbReference type="InterPro" id="IPR002699">
    <property type="entry name" value="V_ATPase_D"/>
</dbReference>
<evidence type="ECO:0000256" key="3">
    <source>
        <dbReference type="ARBA" id="ARBA00022448"/>
    </source>
</evidence>
<sequence>MGATEVKPTRSELIEIKKKIKLSESGHKLLKMKRDGLILEFFEILNQAKDVRSELDAAYEEANTKIGIAKAVEGTISVKSTAFALSDEPDIELESNNIMGVVVPKIKSTSVSKPMNKRGYGILGTSSYIDEAAEAYEILVEKIILAAEIETTIKKLLDDIEKTKRRVNALEFKVIPELTESMTFIKLRLEEMERENTFRLKKIKDKAE</sequence>
<accession>A0A424Z2E8</accession>
<name>A0A424Z2E8_9EURY</name>
<evidence type="ECO:0000313" key="13">
    <source>
        <dbReference type="Proteomes" id="UP000284763"/>
    </source>
</evidence>
<dbReference type="FunFam" id="1.10.287.3240:FF:000007">
    <property type="entry name" value="V-type ATP synthase subunit D"/>
    <property type="match status" value="1"/>
</dbReference>
<keyword evidence="4 10" id="KW-1003">Cell membrane</keyword>
<dbReference type="NCBIfam" id="TIGR00309">
    <property type="entry name" value="V_ATPase_subD"/>
    <property type="match status" value="1"/>
</dbReference>
<evidence type="ECO:0000256" key="8">
    <source>
        <dbReference type="ARBA" id="ARBA00023310"/>
    </source>
</evidence>
<dbReference type="GO" id="GO:0042777">
    <property type="term" value="P:proton motive force-driven plasma membrane ATP synthesis"/>
    <property type="evidence" value="ECO:0007669"/>
    <property type="project" value="UniProtKB-UniRule"/>
</dbReference>
<protein>
    <recommendedName>
        <fullName evidence="10">A-type ATP synthase subunit D</fullName>
    </recommendedName>
</protein>
<comment type="subunit">
    <text evidence="10">Has multiple subunits with at least A(3), B(3), C, D, E, F, H, I and proteolipid K(x).</text>
</comment>
<dbReference type="RefSeq" id="WP_259133493.1">
    <property type="nucleotide sequence ID" value="NZ_JANUCS010000002.1"/>
</dbReference>
<dbReference type="GO" id="GO:0046961">
    <property type="term" value="F:proton-transporting ATPase activity, rotational mechanism"/>
    <property type="evidence" value="ECO:0007669"/>
    <property type="project" value="InterPro"/>
</dbReference>